<dbReference type="Gene3D" id="3.40.710.10">
    <property type="entry name" value="DD-peptidase/beta-lactamase superfamily"/>
    <property type="match status" value="1"/>
</dbReference>
<feature type="region of interest" description="Disordered" evidence="1">
    <location>
        <begin position="183"/>
        <end position="207"/>
    </location>
</feature>
<name>A0AAV4ABG3_9GAST</name>
<accession>A0AAV4ABG3</accession>
<reference evidence="2 3" key="1">
    <citation type="journal article" date="2021" name="Elife">
        <title>Chloroplast acquisition without the gene transfer in kleptoplastic sea slugs, Plakobranchus ocellatus.</title>
        <authorList>
            <person name="Maeda T."/>
            <person name="Takahashi S."/>
            <person name="Yoshida T."/>
            <person name="Shimamura S."/>
            <person name="Takaki Y."/>
            <person name="Nagai Y."/>
            <person name="Toyoda A."/>
            <person name="Suzuki Y."/>
            <person name="Arimoto A."/>
            <person name="Ishii H."/>
            <person name="Satoh N."/>
            <person name="Nishiyama T."/>
            <person name="Hasebe M."/>
            <person name="Maruyama T."/>
            <person name="Minagawa J."/>
            <person name="Obokata J."/>
            <person name="Shigenobu S."/>
        </authorList>
    </citation>
    <scope>NUCLEOTIDE SEQUENCE [LARGE SCALE GENOMIC DNA]</scope>
</reference>
<gene>
    <name evidence="2" type="ORF">PoB_003058800</name>
</gene>
<dbReference type="PANTHER" id="PTHR46520">
    <property type="entry name" value="SERINE BETA-LACTAMASE-LIKE PROTEIN LACTB, MITOCHONDRIAL"/>
    <property type="match status" value="1"/>
</dbReference>
<dbReference type="InterPro" id="IPR012338">
    <property type="entry name" value="Beta-lactam/transpept-like"/>
</dbReference>
<dbReference type="GO" id="GO:0005739">
    <property type="term" value="C:mitochondrion"/>
    <property type="evidence" value="ECO:0007669"/>
    <property type="project" value="TreeGrafter"/>
</dbReference>
<dbReference type="AlphaFoldDB" id="A0AAV4ABG3"/>
<evidence type="ECO:0000313" key="2">
    <source>
        <dbReference type="EMBL" id="GFO04083.1"/>
    </source>
</evidence>
<sequence length="207" mass="22341">MGRVVNAPYVDYSYTWAGAGFLSTAEDLVKFGNILLYSAQHEDGDLGPPGYLKASTVWRFWCPASDEVTPRYGLGFELTIDKPHYGFCAHHTYGAGHTGEWHKGHAIGASSVLFVLPRASTDTMDNKNLHIRPHECDAERNTEYEDLQSMKLKCGATLQNKRNVGGSGCSGVGSCGDYDGHGGGGGGDDWGHDGRGVNGRDDGRSLR</sequence>
<dbReference type="EMBL" id="BLXT01003735">
    <property type="protein sequence ID" value="GFO04083.1"/>
    <property type="molecule type" value="Genomic_DNA"/>
</dbReference>
<organism evidence="2 3">
    <name type="scientific">Plakobranchus ocellatus</name>
    <dbReference type="NCBI Taxonomy" id="259542"/>
    <lineage>
        <taxon>Eukaryota</taxon>
        <taxon>Metazoa</taxon>
        <taxon>Spiralia</taxon>
        <taxon>Lophotrochozoa</taxon>
        <taxon>Mollusca</taxon>
        <taxon>Gastropoda</taxon>
        <taxon>Heterobranchia</taxon>
        <taxon>Euthyneura</taxon>
        <taxon>Panpulmonata</taxon>
        <taxon>Sacoglossa</taxon>
        <taxon>Placobranchoidea</taxon>
        <taxon>Plakobranchidae</taxon>
        <taxon>Plakobranchus</taxon>
    </lineage>
</organism>
<evidence type="ECO:0000256" key="1">
    <source>
        <dbReference type="SAM" id="MobiDB-lite"/>
    </source>
</evidence>
<dbReference type="GO" id="GO:0008233">
    <property type="term" value="F:peptidase activity"/>
    <property type="evidence" value="ECO:0007669"/>
    <property type="project" value="TreeGrafter"/>
</dbReference>
<dbReference type="InterPro" id="IPR052794">
    <property type="entry name" value="Mito_Ser_Protease_LACTB"/>
</dbReference>
<evidence type="ECO:0000313" key="3">
    <source>
        <dbReference type="Proteomes" id="UP000735302"/>
    </source>
</evidence>
<dbReference type="PANTHER" id="PTHR46520:SF1">
    <property type="entry name" value="SERINE BETA-LACTAMASE-LIKE PROTEIN LACTB, MITOCHONDRIAL"/>
    <property type="match status" value="1"/>
</dbReference>
<comment type="caution">
    <text evidence="2">The sequence shown here is derived from an EMBL/GenBank/DDBJ whole genome shotgun (WGS) entry which is preliminary data.</text>
</comment>
<feature type="compositionally biased region" description="Basic and acidic residues" evidence="1">
    <location>
        <begin position="189"/>
        <end position="207"/>
    </location>
</feature>
<proteinExistence type="predicted"/>
<protein>
    <submittedName>
        <fullName evidence="2">Serine beta-lactamase-like protein lactb, mitochondrial-like</fullName>
    </submittedName>
</protein>
<dbReference type="SUPFAM" id="SSF56601">
    <property type="entry name" value="beta-lactamase/transpeptidase-like"/>
    <property type="match status" value="1"/>
</dbReference>
<dbReference type="GO" id="GO:0006508">
    <property type="term" value="P:proteolysis"/>
    <property type="evidence" value="ECO:0007669"/>
    <property type="project" value="TreeGrafter"/>
</dbReference>
<keyword evidence="3" id="KW-1185">Reference proteome</keyword>
<dbReference type="GO" id="GO:0019216">
    <property type="term" value="P:regulation of lipid metabolic process"/>
    <property type="evidence" value="ECO:0007669"/>
    <property type="project" value="TreeGrafter"/>
</dbReference>
<dbReference type="Proteomes" id="UP000735302">
    <property type="component" value="Unassembled WGS sequence"/>
</dbReference>